<evidence type="ECO:0000259" key="6">
    <source>
        <dbReference type="Pfam" id="PF04042"/>
    </source>
</evidence>
<evidence type="ECO:0000259" key="7">
    <source>
        <dbReference type="Pfam" id="PF18018"/>
    </source>
</evidence>
<dbReference type="InterPro" id="IPR040663">
    <property type="entry name" value="DNA_pol_D_N"/>
</dbReference>
<evidence type="ECO:0000256" key="3">
    <source>
        <dbReference type="ARBA" id="ARBA00022705"/>
    </source>
</evidence>
<dbReference type="CDD" id="cd07387">
    <property type="entry name" value="MPP_PolD2_C"/>
    <property type="match status" value="1"/>
</dbReference>
<dbReference type="EMBL" id="JAEHOE010000148">
    <property type="protein sequence ID" value="KAG2484536.1"/>
    <property type="molecule type" value="Genomic_DNA"/>
</dbReference>
<protein>
    <recommendedName>
        <fullName evidence="10">DNA polymerase delta small subunit</fullName>
    </recommendedName>
</protein>
<evidence type="ECO:0000256" key="5">
    <source>
        <dbReference type="SAM" id="MobiDB-lite"/>
    </source>
</evidence>
<keyword evidence="9" id="KW-1185">Reference proteome</keyword>
<keyword evidence="4" id="KW-0539">Nucleus</keyword>
<gene>
    <name evidence="8" type="ORF">HYH03_016671</name>
</gene>
<sequence>MLDVEGPPSRPSEARYDELLGPAGSKDAETTFTRATATYVNLDERFRTAKRTYERQYAQLYFSRLMLLKGVMRRQVEELWPGVPVCSILEVQENREVAVIGTLYKNMKLKPSILDEYTKDRGLKAALGAANFCSDDDSVVLEDEGARMVLNTAGGQPVEAEAGAGAGMARSRPLQVAELVTGMVLAVRGAAEPGGDFIVSAVCFPGMAPHPHPLPHPLPSPAEAEAAAGARSALAAGAPGDKYVALVSGLCLGGSKADVLKTQLAMDFLTGNLGRTQLAMDFLTGNLGSPVEQRLASQIVRLVLAGGGIGQLEALAGGIVGGSANPYNRQAQSASLQPVRDLDVLLAEVAAAMPVDVMPGPEDPANVAMPQQPMHRCLFPACGQHGALVRATNPHEFTLDGVVLLGCSGQNVEDQAKYCTLRDRLDIMERSLECRHLAPTAPDTLTCYPFHDTDPFILPSTPHVYFAGNQPDFATRLVAAPRTGPVGGGGAAGGGGGAGGSGAGAAGDVAVRLVAVPGFARSGTVVLVNLRTLACHPVRFDGSLGL</sequence>
<name>A0A835XLP4_9CHLO</name>
<organism evidence="8 9">
    <name type="scientific">Edaphochlamys debaryana</name>
    <dbReference type="NCBI Taxonomy" id="47281"/>
    <lineage>
        <taxon>Eukaryota</taxon>
        <taxon>Viridiplantae</taxon>
        <taxon>Chlorophyta</taxon>
        <taxon>core chlorophytes</taxon>
        <taxon>Chlorophyceae</taxon>
        <taxon>CS clade</taxon>
        <taxon>Chlamydomonadales</taxon>
        <taxon>Chlamydomonadales incertae sedis</taxon>
        <taxon>Edaphochlamys</taxon>
    </lineage>
</organism>
<dbReference type="Proteomes" id="UP000612055">
    <property type="component" value="Unassembled WGS sequence"/>
</dbReference>
<dbReference type="GO" id="GO:0006271">
    <property type="term" value="P:DNA strand elongation involved in DNA replication"/>
    <property type="evidence" value="ECO:0007669"/>
    <property type="project" value="TreeGrafter"/>
</dbReference>
<evidence type="ECO:0000256" key="1">
    <source>
        <dbReference type="ARBA" id="ARBA00004123"/>
    </source>
</evidence>
<dbReference type="Gene3D" id="3.60.21.50">
    <property type="match status" value="1"/>
</dbReference>
<accession>A0A835XLP4</accession>
<feature type="domain" description="DNA polymerase alpha/delta/epsilon subunit B" evidence="6">
    <location>
        <begin position="245"/>
        <end position="475"/>
    </location>
</feature>
<feature type="region of interest" description="Disordered" evidence="5">
    <location>
        <begin position="1"/>
        <end position="27"/>
    </location>
</feature>
<dbReference type="PANTHER" id="PTHR10416">
    <property type="entry name" value="DNA POLYMERASE DELTA SUBUNIT 2"/>
    <property type="match status" value="1"/>
</dbReference>
<dbReference type="Pfam" id="PF04042">
    <property type="entry name" value="DNA_pol_E_B"/>
    <property type="match status" value="1"/>
</dbReference>
<comment type="caution">
    <text evidence="8">The sequence shown here is derived from an EMBL/GenBank/DDBJ whole genome shotgun (WGS) entry which is preliminary data.</text>
</comment>
<evidence type="ECO:0008006" key="10">
    <source>
        <dbReference type="Google" id="ProtNLM"/>
    </source>
</evidence>
<keyword evidence="3" id="KW-0235">DNA replication</keyword>
<dbReference type="InterPro" id="IPR041863">
    <property type="entry name" value="PolD2_C"/>
</dbReference>
<comment type="similarity">
    <text evidence="2">Belongs to the DNA polymerase delta/II small subunit family.</text>
</comment>
<dbReference type="AlphaFoldDB" id="A0A835XLP4"/>
<evidence type="ECO:0000313" key="9">
    <source>
        <dbReference type="Proteomes" id="UP000612055"/>
    </source>
</evidence>
<dbReference type="OrthoDB" id="3763at2759"/>
<dbReference type="PANTHER" id="PTHR10416:SF0">
    <property type="entry name" value="DNA POLYMERASE DELTA SUBUNIT 2"/>
    <property type="match status" value="1"/>
</dbReference>
<dbReference type="InterPro" id="IPR007185">
    <property type="entry name" value="DNA_pol_a/d/e_bsu"/>
</dbReference>
<dbReference type="GO" id="GO:0043625">
    <property type="term" value="C:delta DNA polymerase complex"/>
    <property type="evidence" value="ECO:0007669"/>
    <property type="project" value="TreeGrafter"/>
</dbReference>
<feature type="domain" description="DNA polymerase delta subunit OB-fold" evidence="7">
    <location>
        <begin position="56"/>
        <end position="200"/>
    </location>
</feature>
<reference evidence="8" key="1">
    <citation type="journal article" date="2020" name="bioRxiv">
        <title>Comparative genomics of Chlamydomonas.</title>
        <authorList>
            <person name="Craig R.J."/>
            <person name="Hasan A.R."/>
            <person name="Ness R.W."/>
            <person name="Keightley P.D."/>
        </authorList>
    </citation>
    <scope>NUCLEOTIDE SEQUENCE</scope>
    <source>
        <strain evidence="8">CCAP 11/70</strain>
    </source>
</reference>
<proteinExistence type="inferred from homology"/>
<evidence type="ECO:0000313" key="8">
    <source>
        <dbReference type="EMBL" id="KAG2484536.1"/>
    </source>
</evidence>
<comment type="subcellular location">
    <subcellularLocation>
        <location evidence="1">Nucleus</location>
    </subcellularLocation>
</comment>
<evidence type="ECO:0000256" key="2">
    <source>
        <dbReference type="ARBA" id="ARBA00006035"/>
    </source>
</evidence>
<dbReference type="InterPro" id="IPR024826">
    <property type="entry name" value="DNA_pol_delta/II_ssu"/>
</dbReference>
<evidence type="ECO:0000256" key="4">
    <source>
        <dbReference type="ARBA" id="ARBA00023242"/>
    </source>
</evidence>
<dbReference type="Pfam" id="PF18018">
    <property type="entry name" value="DNA_pol_D_N"/>
    <property type="match status" value="1"/>
</dbReference>
<dbReference type="Gene3D" id="2.40.50.430">
    <property type="match status" value="1"/>
</dbReference>
<dbReference type="GO" id="GO:0003677">
    <property type="term" value="F:DNA binding"/>
    <property type="evidence" value="ECO:0007669"/>
    <property type="project" value="InterPro"/>
</dbReference>